<dbReference type="SUPFAM" id="SSF47413">
    <property type="entry name" value="lambda repressor-like DNA-binding domains"/>
    <property type="match status" value="1"/>
</dbReference>
<dbReference type="Gene3D" id="3.40.50.300">
    <property type="entry name" value="P-loop containing nucleotide triphosphate hydrolases"/>
    <property type="match status" value="1"/>
</dbReference>
<dbReference type="Pfam" id="PF13401">
    <property type="entry name" value="AAA_22"/>
    <property type="match status" value="1"/>
</dbReference>
<dbReference type="EMBL" id="UFTJ01000001">
    <property type="protein sequence ID" value="SSZ46954.1"/>
    <property type="molecule type" value="Genomic_DNA"/>
</dbReference>
<dbReference type="InterPro" id="IPR049945">
    <property type="entry name" value="AAA_22"/>
</dbReference>
<accession>A0A376BZQ7</accession>
<organism evidence="2 3">
    <name type="scientific">Bergeyella zoohelcum</name>
    <dbReference type="NCBI Taxonomy" id="1015"/>
    <lineage>
        <taxon>Bacteria</taxon>
        <taxon>Pseudomonadati</taxon>
        <taxon>Bacteroidota</taxon>
        <taxon>Flavobacteriia</taxon>
        <taxon>Flavobacteriales</taxon>
        <taxon>Weeksellaceae</taxon>
        <taxon>Bergeyella</taxon>
    </lineage>
</organism>
<dbReference type="SUPFAM" id="SSF52540">
    <property type="entry name" value="P-loop containing nucleoside triphosphate hydrolases"/>
    <property type="match status" value="1"/>
</dbReference>
<evidence type="ECO:0000313" key="2">
    <source>
        <dbReference type="EMBL" id="SSZ46954.1"/>
    </source>
</evidence>
<dbReference type="PANTHER" id="PTHR35894:SF1">
    <property type="entry name" value="PHOSPHORIBULOKINASE _ URIDINE KINASE FAMILY"/>
    <property type="match status" value="1"/>
</dbReference>
<reference evidence="2 3" key="1">
    <citation type="submission" date="2018-06" db="EMBL/GenBank/DDBJ databases">
        <authorList>
            <consortium name="Pathogen Informatics"/>
            <person name="Doyle S."/>
        </authorList>
    </citation>
    <scope>NUCLEOTIDE SEQUENCE [LARGE SCALE GENOMIC DNA]</scope>
    <source>
        <strain evidence="2 3">NCTC11661</strain>
    </source>
</reference>
<dbReference type="InterPro" id="IPR052026">
    <property type="entry name" value="ExeA_AAA_ATPase_DNA-bind"/>
</dbReference>
<dbReference type="InterPro" id="IPR027417">
    <property type="entry name" value="P-loop_NTPase"/>
</dbReference>
<dbReference type="InterPro" id="IPR010982">
    <property type="entry name" value="Lambda_DNA-bd_dom_sf"/>
</dbReference>
<dbReference type="RefSeq" id="WP_002686630.1">
    <property type="nucleotide sequence ID" value="NZ_UFTJ01000001.1"/>
</dbReference>
<dbReference type="Proteomes" id="UP000255515">
    <property type="component" value="Unassembled WGS sequence"/>
</dbReference>
<feature type="domain" description="ORC1/DEAH AAA+ ATPase" evidence="1">
    <location>
        <begin position="89"/>
        <end position="211"/>
    </location>
</feature>
<sequence>MAKLQKNEIVEAIQEEKKRLGNYARVATKVGVSEATISQMINNNWENIAETMWQKVANQLGINAQRWNIAETLAFQQITKYIRASKERSLFMALSCKAGSGKTATLKTFTEQNKGQSVFFIQAREWSKRDFLLELCRILGVDTGKGYTSVDKLGMKAIEFLSKRKGKNPLLIVDEADKLKASALRWFITLYNELEDEIGVIIAGTENLEKTIKRGVKYNKLGFDEIDSRFGRKFINDIVGARLIDVEMICQANGITDKGLIKSIFKELKPKEETTAGGTAEFIDDLRRLKRIIQREILNQDLKQ</sequence>
<protein>
    <recommendedName>
        <fullName evidence="1">ORC1/DEAH AAA+ ATPase domain-containing protein</fullName>
    </recommendedName>
</protein>
<evidence type="ECO:0000259" key="1">
    <source>
        <dbReference type="Pfam" id="PF13401"/>
    </source>
</evidence>
<dbReference type="GO" id="GO:0016887">
    <property type="term" value="F:ATP hydrolysis activity"/>
    <property type="evidence" value="ECO:0007669"/>
    <property type="project" value="InterPro"/>
</dbReference>
<dbReference type="GO" id="GO:0003677">
    <property type="term" value="F:DNA binding"/>
    <property type="evidence" value="ECO:0007669"/>
    <property type="project" value="InterPro"/>
</dbReference>
<dbReference type="AlphaFoldDB" id="A0A376BZQ7"/>
<evidence type="ECO:0000313" key="3">
    <source>
        <dbReference type="Proteomes" id="UP000255515"/>
    </source>
</evidence>
<name>A0A376BZQ7_9FLAO</name>
<dbReference type="PANTHER" id="PTHR35894">
    <property type="entry name" value="GENERAL SECRETION PATHWAY PROTEIN A-RELATED"/>
    <property type="match status" value="1"/>
</dbReference>
<gene>
    <name evidence="2" type="ORF">NCTC11661_00616</name>
</gene>
<proteinExistence type="predicted"/>